<organism evidence="2 3">
    <name type="scientific">Spirosoma oryzae</name>
    <dbReference type="NCBI Taxonomy" id="1469603"/>
    <lineage>
        <taxon>Bacteria</taxon>
        <taxon>Pseudomonadati</taxon>
        <taxon>Bacteroidota</taxon>
        <taxon>Cytophagia</taxon>
        <taxon>Cytophagales</taxon>
        <taxon>Cytophagaceae</taxon>
        <taxon>Spirosoma</taxon>
    </lineage>
</organism>
<gene>
    <name evidence="2" type="ORF">CLV58_115115</name>
</gene>
<evidence type="ECO:0000313" key="2">
    <source>
        <dbReference type="EMBL" id="PRY35032.1"/>
    </source>
</evidence>
<dbReference type="OrthoDB" id="933869at2"/>
<protein>
    <submittedName>
        <fullName evidence="2">Uncharacterized protein DUF2726</fullName>
    </submittedName>
</protein>
<keyword evidence="3" id="KW-1185">Reference proteome</keyword>
<comment type="caution">
    <text evidence="2">The sequence shown here is derived from an EMBL/GenBank/DDBJ whole genome shotgun (WGS) entry which is preliminary data.</text>
</comment>
<dbReference type="RefSeq" id="WP_106139169.1">
    <property type="nucleotide sequence ID" value="NZ_PVTE01000015.1"/>
</dbReference>
<dbReference type="Proteomes" id="UP000238375">
    <property type="component" value="Unassembled WGS sequence"/>
</dbReference>
<dbReference type="EMBL" id="PVTE01000015">
    <property type="protein sequence ID" value="PRY35032.1"/>
    <property type="molecule type" value="Genomic_DNA"/>
</dbReference>
<name>A0A2T0SNN4_9BACT</name>
<proteinExistence type="predicted"/>
<sequence>MRFDREHTFQLLQQRNWKALIELFKNNTVYGQIQEDEIAKAVLNAQFIRELIGGDSIKQDPDYVMYLEQFHMLHTGSNFHFTLATQDLAELAEQLILGLRTTQAQSALRYARLYPSLPVSIELIGDFDRTRSKVIDHSQQRTIQVTVNNEVELVDSTISLFKSKQEYNFYRAVREVYSTYLVFPNVAVSALVDFGQIEHFLDQDERSYFFRALVDCVVFDAENSFKPFKMLEIDSIYHDSEKQQTKDRMKDKIMAKAGHTLIRIRVKTSTSEQDLTRLIREVTR</sequence>
<evidence type="ECO:0000313" key="3">
    <source>
        <dbReference type="Proteomes" id="UP000238375"/>
    </source>
</evidence>
<dbReference type="Pfam" id="PF10881">
    <property type="entry name" value="DUF2726"/>
    <property type="match status" value="1"/>
</dbReference>
<dbReference type="Gene3D" id="3.40.960.10">
    <property type="entry name" value="VSR Endonuclease"/>
    <property type="match status" value="1"/>
</dbReference>
<accession>A0A2T0SNN4</accession>
<dbReference type="InterPro" id="IPR024402">
    <property type="entry name" value="DUF2726"/>
</dbReference>
<feature type="domain" description="DUF2726" evidence="1">
    <location>
        <begin position="163"/>
        <end position="279"/>
    </location>
</feature>
<evidence type="ECO:0000259" key="1">
    <source>
        <dbReference type="Pfam" id="PF10881"/>
    </source>
</evidence>
<dbReference type="AlphaFoldDB" id="A0A2T0SNN4"/>
<reference evidence="2 3" key="1">
    <citation type="submission" date="2018-03" db="EMBL/GenBank/DDBJ databases">
        <title>Genomic Encyclopedia of Archaeal and Bacterial Type Strains, Phase II (KMG-II): from individual species to whole genera.</title>
        <authorList>
            <person name="Goeker M."/>
        </authorList>
    </citation>
    <scope>NUCLEOTIDE SEQUENCE [LARGE SCALE GENOMIC DNA]</scope>
    <source>
        <strain evidence="2 3">DSM 28354</strain>
    </source>
</reference>